<sequence>MSLCALPEELLERIVWHALPPPSSPSYSRPPWLRSPTHHDTRLALLRVAPILTRIATPLLYHDVILSSPTKASLLLRTLQTRPELAASIRCLVVAGLWTDAAAVLALCAAETLQVLDITISFDGGEQGDETWGHALAGLVGVRHLTLHKPQAVYLSLVRPRRFIHALARAIPRWPHLQTTHIAFKLSDDTPSSPVTSPALAGLFSPFSLAPSLPGPPAAIIVSPPAPHRPTSATTTTGPISALTQALARAPALHTFTTHLPSVWNAAVLTISTNPSLERIGLLDGRCNTPHTPGLLLPSPAGAVLSPTCGTGIVGTGLFLMEARRHVRLAELIRAGTPLMRGRAHTMGTVASGAASAATATSSSDAAGTPPPPPPLTTTTTGAVPGVGLALRKRPSGVGLGLGVAVAVSADVCAPAPTTGNGITGSGAVNPSWIGSPRPAAKGKGKGRR</sequence>
<gene>
    <name evidence="2" type="ORF">DXG03_006326</name>
</gene>
<feature type="region of interest" description="Disordered" evidence="1">
    <location>
        <begin position="416"/>
        <end position="449"/>
    </location>
</feature>
<feature type="compositionally biased region" description="Low complexity" evidence="1">
    <location>
        <begin position="350"/>
        <end position="368"/>
    </location>
</feature>
<reference evidence="2" key="2">
    <citation type="submission" date="2021-10" db="EMBL/GenBank/DDBJ databases">
        <title>Phylogenomics reveals ancestral predisposition of the termite-cultivated fungus Termitomyces towards a domesticated lifestyle.</title>
        <authorList>
            <person name="Auxier B."/>
            <person name="Grum-Grzhimaylo A."/>
            <person name="Cardenas M.E."/>
            <person name="Lodge J.D."/>
            <person name="Laessoe T."/>
            <person name="Pedersen O."/>
            <person name="Smith M.E."/>
            <person name="Kuyper T.W."/>
            <person name="Franco-Molano E.A."/>
            <person name="Baroni T.J."/>
            <person name="Aanen D.K."/>
        </authorList>
    </citation>
    <scope>NUCLEOTIDE SEQUENCE</scope>
    <source>
        <strain evidence="2">AP01</strain>
        <tissue evidence="2">Mycelium</tissue>
    </source>
</reference>
<evidence type="ECO:0000313" key="3">
    <source>
        <dbReference type="Proteomes" id="UP000775547"/>
    </source>
</evidence>
<keyword evidence="3" id="KW-1185">Reference proteome</keyword>
<reference evidence="2" key="1">
    <citation type="submission" date="2020-07" db="EMBL/GenBank/DDBJ databases">
        <authorList>
            <person name="Nieuwenhuis M."/>
            <person name="Van De Peppel L.J.J."/>
        </authorList>
    </citation>
    <scope>NUCLEOTIDE SEQUENCE</scope>
    <source>
        <strain evidence="2">AP01</strain>
        <tissue evidence="2">Mycelium</tissue>
    </source>
</reference>
<proteinExistence type="predicted"/>
<dbReference type="AlphaFoldDB" id="A0A9P7KCA1"/>
<protein>
    <submittedName>
        <fullName evidence="2">Uncharacterized protein</fullName>
    </submittedName>
</protein>
<feature type="region of interest" description="Disordered" evidence="1">
    <location>
        <begin position="350"/>
        <end position="383"/>
    </location>
</feature>
<dbReference type="EMBL" id="JABCKV010000041">
    <property type="protein sequence ID" value="KAG5645373.1"/>
    <property type="molecule type" value="Genomic_DNA"/>
</dbReference>
<evidence type="ECO:0000313" key="2">
    <source>
        <dbReference type="EMBL" id="KAG5645373.1"/>
    </source>
</evidence>
<dbReference type="OrthoDB" id="2786563at2759"/>
<accession>A0A9P7KCA1</accession>
<evidence type="ECO:0000256" key="1">
    <source>
        <dbReference type="SAM" id="MobiDB-lite"/>
    </source>
</evidence>
<organism evidence="2 3">
    <name type="scientific">Asterophora parasitica</name>
    <dbReference type="NCBI Taxonomy" id="117018"/>
    <lineage>
        <taxon>Eukaryota</taxon>
        <taxon>Fungi</taxon>
        <taxon>Dikarya</taxon>
        <taxon>Basidiomycota</taxon>
        <taxon>Agaricomycotina</taxon>
        <taxon>Agaricomycetes</taxon>
        <taxon>Agaricomycetidae</taxon>
        <taxon>Agaricales</taxon>
        <taxon>Tricholomatineae</taxon>
        <taxon>Lyophyllaceae</taxon>
        <taxon>Asterophora</taxon>
    </lineage>
</organism>
<name>A0A9P7KCA1_9AGAR</name>
<dbReference type="Proteomes" id="UP000775547">
    <property type="component" value="Unassembled WGS sequence"/>
</dbReference>
<comment type="caution">
    <text evidence="2">The sequence shown here is derived from an EMBL/GenBank/DDBJ whole genome shotgun (WGS) entry which is preliminary data.</text>
</comment>